<feature type="region of interest" description="Disordered" evidence="2">
    <location>
        <begin position="529"/>
        <end position="778"/>
    </location>
</feature>
<dbReference type="Proteomes" id="UP000440578">
    <property type="component" value="Unassembled WGS sequence"/>
</dbReference>
<feature type="compositionally biased region" description="Basic and acidic residues" evidence="2">
    <location>
        <begin position="1289"/>
        <end position="1301"/>
    </location>
</feature>
<dbReference type="OrthoDB" id="6366153at2759"/>
<dbReference type="GO" id="GO:0008270">
    <property type="term" value="F:zinc ion binding"/>
    <property type="evidence" value="ECO:0007669"/>
    <property type="project" value="UniProtKB-KW"/>
</dbReference>
<keyword evidence="1" id="KW-0862">Zinc</keyword>
<feature type="domain" description="C3H1-type" evidence="3">
    <location>
        <begin position="1444"/>
        <end position="1465"/>
    </location>
</feature>
<dbReference type="EMBL" id="VIIS01002074">
    <property type="protein sequence ID" value="KAF0288883.1"/>
    <property type="molecule type" value="Genomic_DNA"/>
</dbReference>
<feature type="domain" description="C3H1-type" evidence="3">
    <location>
        <begin position="1167"/>
        <end position="1188"/>
    </location>
</feature>
<feature type="compositionally biased region" description="Gly residues" evidence="2">
    <location>
        <begin position="266"/>
        <end position="276"/>
    </location>
</feature>
<organism evidence="4 5">
    <name type="scientific">Amphibalanus amphitrite</name>
    <name type="common">Striped barnacle</name>
    <name type="synonym">Balanus amphitrite</name>
    <dbReference type="NCBI Taxonomy" id="1232801"/>
    <lineage>
        <taxon>Eukaryota</taxon>
        <taxon>Metazoa</taxon>
        <taxon>Ecdysozoa</taxon>
        <taxon>Arthropoda</taxon>
        <taxon>Crustacea</taxon>
        <taxon>Multicrustacea</taxon>
        <taxon>Cirripedia</taxon>
        <taxon>Thoracica</taxon>
        <taxon>Thoracicalcarea</taxon>
        <taxon>Balanomorpha</taxon>
        <taxon>Balanoidea</taxon>
        <taxon>Balanidae</taxon>
        <taxon>Amphibalaninae</taxon>
        <taxon>Amphibalanus</taxon>
    </lineage>
</organism>
<feature type="compositionally biased region" description="Acidic residues" evidence="2">
    <location>
        <begin position="1254"/>
        <end position="1268"/>
    </location>
</feature>
<feature type="compositionally biased region" description="Basic and acidic residues" evidence="2">
    <location>
        <begin position="1309"/>
        <end position="1329"/>
    </location>
</feature>
<feature type="compositionally biased region" description="Polar residues" evidence="2">
    <location>
        <begin position="744"/>
        <end position="774"/>
    </location>
</feature>
<feature type="domain" description="C3H1-type" evidence="3">
    <location>
        <begin position="90"/>
        <end position="113"/>
    </location>
</feature>
<feature type="domain" description="C3H1-type" evidence="3">
    <location>
        <begin position="447"/>
        <end position="475"/>
    </location>
</feature>
<feature type="zinc finger region" description="C3H1-type" evidence="1">
    <location>
        <begin position="447"/>
        <end position="475"/>
    </location>
</feature>
<feature type="compositionally biased region" description="Polar residues" evidence="2">
    <location>
        <begin position="293"/>
        <end position="307"/>
    </location>
</feature>
<evidence type="ECO:0000259" key="3">
    <source>
        <dbReference type="PROSITE" id="PS50103"/>
    </source>
</evidence>
<feature type="compositionally biased region" description="Basic and acidic residues" evidence="2">
    <location>
        <begin position="244"/>
        <end position="255"/>
    </location>
</feature>
<dbReference type="GO" id="GO:0005634">
    <property type="term" value="C:nucleus"/>
    <property type="evidence" value="ECO:0007669"/>
    <property type="project" value="TreeGrafter"/>
</dbReference>
<gene>
    <name evidence="4" type="primary">PARP12_2</name>
    <name evidence="4" type="ORF">FJT64_012773</name>
</gene>
<feature type="compositionally biased region" description="Low complexity" evidence="2">
    <location>
        <begin position="977"/>
        <end position="997"/>
    </location>
</feature>
<feature type="region of interest" description="Disordered" evidence="2">
    <location>
        <begin position="1381"/>
        <end position="1418"/>
    </location>
</feature>
<accession>A0A6A4V562</accession>
<reference evidence="4 5" key="1">
    <citation type="submission" date="2019-07" db="EMBL/GenBank/DDBJ databases">
        <title>Draft genome assembly of a fouling barnacle, Amphibalanus amphitrite (Darwin, 1854): The first reference genome for Thecostraca.</title>
        <authorList>
            <person name="Kim W."/>
        </authorList>
    </citation>
    <scope>NUCLEOTIDE SEQUENCE [LARGE SCALE GENOMIC DNA]</scope>
    <source>
        <strain evidence="4">SNU_AA5</strain>
        <tissue evidence="4">Soma without cirri and trophi</tissue>
    </source>
</reference>
<dbReference type="GO" id="GO:0003950">
    <property type="term" value="F:NAD+ poly-ADP-ribosyltransferase activity"/>
    <property type="evidence" value="ECO:0007669"/>
    <property type="project" value="TreeGrafter"/>
</dbReference>
<feature type="region of interest" description="Disordered" evidence="2">
    <location>
        <begin position="1232"/>
        <end position="1347"/>
    </location>
</feature>
<feature type="zinc finger region" description="C3H1-type" evidence="1">
    <location>
        <begin position="1167"/>
        <end position="1188"/>
    </location>
</feature>
<evidence type="ECO:0000256" key="1">
    <source>
        <dbReference type="PROSITE-ProRule" id="PRU00723"/>
    </source>
</evidence>
<feature type="compositionally biased region" description="Acidic residues" evidence="2">
    <location>
        <begin position="1031"/>
        <end position="1044"/>
    </location>
</feature>
<keyword evidence="1" id="KW-0479">Metal-binding</keyword>
<keyword evidence="5" id="KW-1185">Reference proteome</keyword>
<feature type="compositionally biased region" description="Low complexity" evidence="2">
    <location>
        <begin position="541"/>
        <end position="586"/>
    </location>
</feature>
<sequence>MSRVFPLWFERHVCQACSESEDEGGAGPARRSHSMTPAGRRSLSTALSSLSISTSDLSGGGRPARAAPALCTRHRPPDVCRRPSCDALHICRLYVDGFCPHGDAACRWGHVVLSACNEAALAAHQLQALPERELLWLVRALMRQTAPVTAEEYRSQLVVCPEYAADARCRRSDCFRLHLCPRLAAGECGAGDCCRWSHRLTDPDNVMVLLRLRCSELSEPEVLARLAQNRVDSDTSDSAGSERGPTDTDSERESVYTDCEPTPPGRGAGAVGGNGATGSVSHGQRTGAGRDQVNMNRSGSVSGAQQPSERDSDSSDQVKAPAPAPSVRPGAESAGVKASSPTGSSGKELSKEEMIGIAKTLDVCHDYGFPSKCLDKQCGKLHLCRFYVADICPYAIMWCLRSHHVSDKHNKGVLEHHRLSKLPQAELVKALRAGYLARNPVTTLERRFLLQLCRPYQRGQCKFGEWKCTRLHICDGYMHAKCVSSSVCGMSHNLNSQHNANVVRNIGLHSMTARTMMEILNNPVPAKAMWESSAPKRNRNASSGTASGGSQPAAGGGQASAPDQTAAVSSATATGAAQTSGPSGSARPPGQTAGAVGSPKAAPAVSSPGSGEAQGREAATPTGGSLPVETARLATEATGGTGSRSATGTGSAHGSDAADGATRSGGSPEVTGNASVQVKHVEGGVDQAAAQGKQTDKTQKAAEGRDAAMKSTGSDQQNPSNSAPSKTEGNSVSTNAKVRPPVNGQHTNSNGAAKSELLNKSASSNPKPKQPNKSLTKEDMARLAVNLDVCRDYFFPNTCKTKDCDKLHLCRFFIASKCTYAIHKCLRSHHLWSDPHNTRVLRENRLHGLSEQDVFRALRDGYLAQNPVTDAERRFLLQMCRPYQRGNCSRPEVCTRIHICDGYIYGKCESRTICHRSHDLKSGHNHNVVRGLMLESMTAADVKATLAKPVTAKEMWESSAPKGQRATSSAERGQVAGNGRQAAAAAPDRPPASGARGQNPPKQIRGQAVPVTSAFQREKSTVKPKQAVTTESEDSDSDESIELPDDGATLCAEHVSSGRCQRDDCDGFHICGFYLANLCRRPDNKCPLGHSFGSPHNVRMMETYGLLGGSPEHFQELLDQMTLRARITFSNEAEERVLVCFPYSSTAGCTCDVCGDDDNACCGRFHLCSRFLSGSCTRADCERSHSLRDEHNVRVRQLMGLATAPGGRPRHAWATDRDIVEMLRAKLGVKPGVYGAPEEVPMPEPRRETTTDDAQSEEEEYCSDEAPPEDDKPMGSEDGSAGANTETTEETKPDNGTKLDTDVTEPDAEVAKSDTDVDKPDSDVAKPDSDGANPDAEVAKPDTVVAKPDAEVTKPVVVVKPDTEVAKHDVDVAKPVTEVTKADTGAVKPHTEVTKPGTNVAKPDTDPPAPPSGGSEPPVSPLAVCRSLGAGRRCTDAACPAVHVCPHFLAGACRRQRCPLGHRLDTEPNRRALRLTGREVTEHNHDALVKELYKAAGNVQRYQLYNRLRICIAHNHVQGCQSRMCPYIHICQRFAGGTCQETTCRKGHSTRTEANTRKLRSLKLDTVAEEEVLEMLRAIHGIRSTY</sequence>
<protein>
    <submittedName>
        <fullName evidence="4">Poly [ADP-ribose] polymerase 12</fullName>
    </submittedName>
</protein>
<feature type="compositionally biased region" description="Low complexity" evidence="2">
    <location>
        <begin position="634"/>
        <end position="662"/>
    </location>
</feature>
<keyword evidence="1" id="KW-0863">Zinc-finger</keyword>
<evidence type="ECO:0000256" key="2">
    <source>
        <dbReference type="SAM" id="MobiDB-lite"/>
    </source>
</evidence>
<feature type="compositionally biased region" description="Polar residues" evidence="2">
    <location>
        <begin position="711"/>
        <end position="736"/>
    </location>
</feature>
<feature type="region of interest" description="Disordered" evidence="2">
    <location>
        <begin position="953"/>
        <end position="1044"/>
    </location>
</feature>
<dbReference type="PANTHER" id="PTHR45740:SF4">
    <property type="entry name" value="PROTEIN MONO-ADP-RIBOSYLTRANSFERASE PARP11"/>
    <property type="match status" value="1"/>
</dbReference>
<evidence type="ECO:0000313" key="4">
    <source>
        <dbReference type="EMBL" id="KAF0288883.1"/>
    </source>
</evidence>
<feature type="zinc finger region" description="C3H1-type" evidence="1">
    <location>
        <begin position="1444"/>
        <end position="1465"/>
    </location>
</feature>
<evidence type="ECO:0000313" key="5">
    <source>
        <dbReference type="Proteomes" id="UP000440578"/>
    </source>
</evidence>
<proteinExistence type="predicted"/>
<dbReference type="SMART" id="SM00356">
    <property type="entry name" value="ZnF_C3H1"/>
    <property type="match status" value="9"/>
</dbReference>
<feature type="compositionally biased region" description="Basic and acidic residues" evidence="2">
    <location>
        <begin position="694"/>
        <end position="708"/>
    </location>
</feature>
<dbReference type="GO" id="GO:1990404">
    <property type="term" value="F:NAD+-protein mono-ADP-ribosyltransferase activity"/>
    <property type="evidence" value="ECO:0007669"/>
    <property type="project" value="TreeGrafter"/>
</dbReference>
<feature type="region of interest" description="Disordered" evidence="2">
    <location>
        <begin position="19"/>
        <end position="38"/>
    </location>
</feature>
<dbReference type="InterPro" id="IPR051712">
    <property type="entry name" value="ARTD-AVP"/>
</dbReference>
<dbReference type="PROSITE" id="PS50103">
    <property type="entry name" value="ZF_C3H1"/>
    <property type="match status" value="5"/>
</dbReference>
<dbReference type="InterPro" id="IPR000571">
    <property type="entry name" value="Znf_CCCH"/>
</dbReference>
<feature type="domain" description="C3H1-type" evidence="3">
    <location>
        <begin position="874"/>
        <end position="901"/>
    </location>
</feature>
<feature type="region of interest" description="Disordered" evidence="2">
    <location>
        <begin position="228"/>
        <end position="350"/>
    </location>
</feature>
<feature type="zinc finger region" description="C3H1-type" evidence="1">
    <location>
        <begin position="90"/>
        <end position="113"/>
    </location>
</feature>
<name>A0A6A4V562_AMPAM</name>
<comment type="caution">
    <text evidence="4">The sequence shown here is derived from an EMBL/GenBank/DDBJ whole genome shotgun (WGS) entry which is preliminary data.</text>
</comment>
<feature type="zinc finger region" description="C3H1-type" evidence="1">
    <location>
        <begin position="874"/>
        <end position="901"/>
    </location>
</feature>
<dbReference type="PANTHER" id="PTHR45740">
    <property type="entry name" value="POLY [ADP-RIBOSE] POLYMERASE"/>
    <property type="match status" value="1"/>
</dbReference>